<name>A0AAD8FXA9_ACIOX</name>
<evidence type="ECO:0000313" key="2">
    <source>
        <dbReference type="EMBL" id="KAK1156634.1"/>
    </source>
</evidence>
<keyword evidence="3" id="KW-1185">Reference proteome</keyword>
<evidence type="ECO:0000313" key="3">
    <source>
        <dbReference type="Proteomes" id="UP001230051"/>
    </source>
</evidence>
<sequence>MAQFTDETFGASLGEPSSASESQDPKDRQLILVCAAENLGEETCSRELQGATVYCPSSGGGGIQGEVLLYFFMGF</sequence>
<proteinExistence type="predicted"/>
<organism evidence="2 3">
    <name type="scientific">Acipenser oxyrinchus oxyrinchus</name>
    <dbReference type="NCBI Taxonomy" id="40147"/>
    <lineage>
        <taxon>Eukaryota</taxon>
        <taxon>Metazoa</taxon>
        <taxon>Chordata</taxon>
        <taxon>Craniata</taxon>
        <taxon>Vertebrata</taxon>
        <taxon>Euteleostomi</taxon>
        <taxon>Actinopterygii</taxon>
        <taxon>Chondrostei</taxon>
        <taxon>Acipenseriformes</taxon>
        <taxon>Acipenseridae</taxon>
        <taxon>Acipenser</taxon>
    </lineage>
</organism>
<evidence type="ECO:0000256" key="1">
    <source>
        <dbReference type="SAM" id="MobiDB-lite"/>
    </source>
</evidence>
<dbReference type="EMBL" id="JAGXEW010000027">
    <property type="protein sequence ID" value="KAK1156634.1"/>
    <property type="molecule type" value="Genomic_DNA"/>
</dbReference>
<accession>A0AAD8FXA9</accession>
<feature type="region of interest" description="Disordered" evidence="1">
    <location>
        <begin position="1"/>
        <end position="26"/>
    </location>
</feature>
<protein>
    <submittedName>
        <fullName evidence="2">Uncharacterized protein</fullName>
    </submittedName>
</protein>
<dbReference type="Proteomes" id="UP001230051">
    <property type="component" value="Unassembled WGS sequence"/>
</dbReference>
<gene>
    <name evidence="2" type="ORF">AOXY_G25646</name>
</gene>
<comment type="caution">
    <text evidence="2">The sequence shown here is derived from an EMBL/GenBank/DDBJ whole genome shotgun (WGS) entry which is preliminary data.</text>
</comment>
<reference evidence="2" key="1">
    <citation type="submission" date="2022-02" db="EMBL/GenBank/DDBJ databases">
        <title>Atlantic sturgeon de novo genome assembly.</title>
        <authorList>
            <person name="Stock M."/>
            <person name="Klopp C."/>
            <person name="Guiguen Y."/>
            <person name="Cabau C."/>
            <person name="Parinello H."/>
            <person name="Santidrian Yebra-Pimentel E."/>
            <person name="Kuhl H."/>
            <person name="Dirks R.P."/>
            <person name="Guessner J."/>
            <person name="Wuertz S."/>
            <person name="Du K."/>
            <person name="Schartl M."/>
        </authorList>
    </citation>
    <scope>NUCLEOTIDE SEQUENCE</scope>
    <source>
        <strain evidence="2">STURGEONOMICS-FGT-2020</strain>
        <tissue evidence="2">Whole blood</tissue>
    </source>
</reference>
<dbReference type="AlphaFoldDB" id="A0AAD8FXA9"/>